<comment type="caution">
    <text evidence="1">The sequence shown here is derived from an EMBL/GenBank/DDBJ whole genome shotgun (WGS) entry which is preliminary data.</text>
</comment>
<accession>A0ABS8D9G5</accession>
<evidence type="ECO:0000313" key="1">
    <source>
        <dbReference type="EMBL" id="MCB6184767.1"/>
    </source>
</evidence>
<proteinExistence type="predicted"/>
<keyword evidence="2" id="KW-1185">Reference proteome</keyword>
<reference evidence="1" key="1">
    <citation type="submission" date="2021-10" db="EMBL/GenBank/DDBJ databases">
        <title>The complete genome sequence of Leeia sp. TBRC 13508.</title>
        <authorList>
            <person name="Charoenyingcharoen P."/>
            <person name="Yukphan P."/>
        </authorList>
    </citation>
    <scope>NUCLEOTIDE SEQUENCE</scope>
    <source>
        <strain evidence="1">TBRC 13508</strain>
    </source>
</reference>
<protein>
    <submittedName>
        <fullName evidence="1">Uncharacterized protein</fullName>
    </submittedName>
</protein>
<dbReference type="EMBL" id="JAJBZT010000009">
    <property type="protein sequence ID" value="MCB6184767.1"/>
    <property type="molecule type" value="Genomic_DNA"/>
</dbReference>
<evidence type="ECO:0000313" key="2">
    <source>
        <dbReference type="Proteomes" id="UP001165395"/>
    </source>
</evidence>
<dbReference type="Proteomes" id="UP001165395">
    <property type="component" value="Unassembled WGS sequence"/>
</dbReference>
<dbReference type="RefSeq" id="WP_227181587.1">
    <property type="nucleotide sequence ID" value="NZ_JAJBZT010000009.1"/>
</dbReference>
<sequence length="78" mass="8630">MNKNEVRSIIESVLASGSKTPGIFDLPKMLSLKTQLEACSSISDVINLLEEHRGNVLKIFGLEETLFQDAIEKLKNLA</sequence>
<gene>
    <name evidence="1" type="ORF">LIN78_14555</name>
</gene>
<organism evidence="1 2">
    <name type="scientific">Leeia speluncae</name>
    <dbReference type="NCBI Taxonomy" id="2884804"/>
    <lineage>
        <taxon>Bacteria</taxon>
        <taxon>Pseudomonadati</taxon>
        <taxon>Pseudomonadota</taxon>
        <taxon>Betaproteobacteria</taxon>
        <taxon>Neisseriales</taxon>
        <taxon>Leeiaceae</taxon>
        <taxon>Leeia</taxon>
    </lineage>
</organism>
<name>A0ABS8D9G5_9NEIS</name>